<name>A0A168QNI3_ABSGL</name>
<feature type="region of interest" description="Disordered" evidence="1">
    <location>
        <begin position="41"/>
        <end position="83"/>
    </location>
</feature>
<dbReference type="EMBL" id="LT554433">
    <property type="protein sequence ID" value="SAM05177.1"/>
    <property type="molecule type" value="Genomic_DNA"/>
</dbReference>
<dbReference type="AlphaFoldDB" id="A0A168QNI3"/>
<organism evidence="2">
    <name type="scientific">Absidia glauca</name>
    <name type="common">Pin mould</name>
    <dbReference type="NCBI Taxonomy" id="4829"/>
    <lineage>
        <taxon>Eukaryota</taxon>
        <taxon>Fungi</taxon>
        <taxon>Fungi incertae sedis</taxon>
        <taxon>Mucoromycota</taxon>
        <taxon>Mucoromycotina</taxon>
        <taxon>Mucoromycetes</taxon>
        <taxon>Mucorales</taxon>
        <taxon>Cunninghamellaceae</taxon>
        <taxon>Absidia</taxon>
    </lineage>
</organism>
<evidence type="ECO:0000313" key="2">
    <source>
        <dbReference type="EMBL" id="SAM05177.1"/>
    </source>
</evidence>
<protein>
    <submittedName>
        <fullName evidence="2">Uncharacterized protein</fullName>
    </submittedName>
</protein>
<dbReference type="OrthoDB" id="5580129at2759"/>
<evidence type="ECO:0000313" key="3">
    <source>
        <dbReference type="Proteomes" id="UP000078561"/>
    </source>
</evidence>
<dbReference type="InParanoid" id="A0A168QNI3"/>
<sequence>MTDAHTVTSLGKQWQTLRATDDNEEKSNVLRSLYQALGKEGTPASEVLSHLGQPDDTSANLSGSGGVVPTMPGPMMTQASGDQGQNQSLYLVYYPQKDNRHQYLSFKVNGNTETVEKAEWHQ</sequence>
<proteinExistence type="predicted"/>
<accession>A0A168QNI3</accession>
<reference evidence="2" key="1">
    <citation type="submission" date="2016-04" db="EMBL/GenBank/DDBJ databases">
        <authorList>
            <person name="Evans L.H."/>
            <person name="Alamgir A."/>
            <person name="Owens N."/>
            <person name="Weber N.D."/>
            <person name="Virtaneva K."/>
            <person name="Barbian K."/>
            <person name="Babar A."/>
            <person name="Rosenke K."/>
        </authorList>
    </citation>
    <scope>NUCLEOTIDE SEQUENCE [LARGE SCALE GENOMIC DNA]</scope>
    <source>
        <strain evidence="2">CBS 101.48</strain>
    </source>
</reference>
<keyword evidence="3" id="KW-1185">Reference proteome</keyword>
<dbReference type="Proteomes" id="UP000078561">
    <property type="component" value="Unassembled WGS sequence"/>
</dbReference>
<gene>
    <name evidence="2" type="primary">ABSGL_11046.1 scaffold 12129</name>
</gene>
<evidence type="ECO:0000256" key="1">
    <source>
        <dbReference type="SAM" id="MobiDB-lite"/>
    </source>
</evidence>